<protein>
    <recommendedName>
        <fullName evidence="3">Dithiol-disulfide isomerase</fullName>
    </recommendedName>
</protein>
<organism evidence="1 2">
    <name type="scientific">Vagococcus salmoninarum</name>
    <dbReference type="NCBI Taxonomy" id="2739"/>
    <lineage>
        <taxon>Bacteria</taxon>
        <taxon>Bacillati</taxon>
        <taxon>Bacillota</taxon>
        <taxon>Bacilli</taxon>
        <taxon>Lactobacillales</taxon>
        <taxon>Enterococcaceae</taxon>
        <taxon>Vagococcus</taxon>
    </lineage>
</organism>
<accession>A0A429ZL00</accession>
<proteinExistence type="predicted"/>
<dbReference type="Pfam" id="PF13743">
    <property type="entry name" value="Thioredoxin_5"/>
    <property type="match status" value="1"/>
</dbReference>
<name>A0A429ZL00_9ENTE</name>
<dbReference type="AlphaFoldDB" id="A0A429ZL00"/>
<comment type="caution">
    <text evidence="1">The sequence shown here is derived from an EMBL/GenBank/DDBJ whole genome shotgun (WGS) entry which is preliminary data.</text>
</comment>
<dbReference type="OrthoDB" id="2156137at2"/>
<dbReference type="EMBL" id="NGJU01000015">
    <property type="protein sequence ID" value="RST94380.1"/>
    <property type="molecule type" value="Genomic_DNA"/>
</dbReference>
<gene>
    <name evidence="1" type="ORF">CBF35_10460</name>
</gene>
<evidence type="ECO:0000313" key="1">
    <source>
        <dbReference type="EMBL" id="RST94380.1"/>
    </source>
</evidence>
<dbReference type="SUPFAM" id="SSF52833">
    <property type="entry name" value="Thioredoxin-like"/>
    <property type="match status" value="1"/>
</dbReference>
<dbReference type="GeneID" id="98568795"/>
<evidence type="ECO:0000313" key="2">
    <source>
        <dbReference type="Proteomes" id="UP000287239"/>
    </source>
</evidence>
<evidence type="ECO:0008006" key="3">
    <source>
        <dbReference type="Google" id="ProtNLM"/>
    </source>
</evidence>
<sequence>MIEIYLFIHPLCPDSLASEKRILQIIQQEQKKVQFKFLPLLNLQSFQQFIEEHRLQSLSIAERNHLFEISYSAALDYKTMQFQGKKKGRAFLLALQEKIVVEGIHYSKALVNQIISEIGGDLGMFHADRVSPLVIDAFKADQSTAKEMNVLSNASAVIFNYACDRDFGVLIDEQPTEELLHELFKTTTRGRLIAINGNPHCQSMTIDPALRLLQN</sequence>
<dbReference type="Proteomes" id="UP000287239">
    <property type="component" value="Unassembled WGS sequence"/>
</dbReference>
<keyword evidence="2" id="KW-1185">Reference proteome</keyword>
<dbReference type="InterPro" id="IPR036249">
    <property type="entry name" value="Thioredoxin-like_sf"/>
</dbReference>
<reference evidence="1 2" key="1">
    <citation type="submission" date="2017-05" db="EMBL/GenBank/DDBJ databases">
        <title>Vagococcus spp. assemblies.</title>
        <authorList>
            <person name="Gulvik C.A."/>
        </authorList>
    </citation>
    <scope>NUCLEOTIDE SEQUENCE [LARGE SCALE GENOMIC DNA]</scope>
    <source>
        <strain evidence="1 2">NCFB 2777</strain>
    </source>
</reference>
<dbReference type="RefSeq" id="WP_126780875.1">
    <property type="nucleotide sequence ID" value="NZ_CAUQJP010000021.1"/>
</dbReference>
<dbReference type="Gene3D" id="3.40.30.10">
    <property type="entry name" value="Glutaredoxin"/>
    <property type="match status" value="1"/>
</dbReference>